<dbReference type="SUPFAM" id="SSF52047">
    <property type="entry name" value="RNI-like"/>
    <property type="match status" value="1"/>
</dbReference>
<name>A0A0C9V8J9_9AGAM</name>
<evidence type="ECO:0008006" key="3">
    <source>
        <dbReference type="Google" id="ProtNLM"/>
    </source>
</evidence>
<dbReference type="AlphaFoldDB" id="A0A0C9V8J9"/>
<dbReference type="Proteomes" id="UP000053820">
    <property type="component" value="Unassembled WGS sequence"/>
</dbReference>
<evidence type="ECO:0000313" key="1">
    <source>
        <dbReference type="EMBL" id="KIJ62024.1"/>
    </source>
</evidence>
<protein>
    <recommendedName>
        <fullName evidence="3">F-box domain-containing protein</fullName>
    </recommendedName>
</protein>
<dbReference type="OrthoDB" id="3543113at2759"/>
<evidence type="ECO:0000313" key="2">
    <source>
        <dbReference type="Proteomes" id="UP000053820"/>
    </source>
</evidence>
<organism evidence="1 2">
    <name type="scientific">Hydnomerulius pinastri MD-312</name>
    <dbReference type="NCBI Taxonomy" id="994086"/>
    <lineage>
        <taxon>Eukaryota</taxon>
        <taxon>Fungi</taxon>
        <taxon>Dikarya</taxon>
        <taxon>Basidiomycota</taxon>
        <taxon>Agaricomycotina</taxon>
        <taxon>Agaricomycetes</taxon>
        <taxon>Agaricomycetidae</taxon>
        <taxon>Boletales</taxon>
        <taxon>Boletales incertae sedis</taxon>
        <taxon>Leucogyrophana</taxon>
    </lineage>
</organism>
<dbReference type="Gene3D" id="3.80.10.10">
    <property type="entry name" value="Ribonuclease Inhibitor"/>
    <property type="match status" value="1"/>
</dbReference>
<sequence>MHRALLLPELLRYLFSYFEELDRDNWPMVPTPSRKALAALARTCRAFQDPALDVLWAELNEPNPLVKCMPSKLWPSIYRGEHRDLPFTEEEWSIFQKYAPRVHSLVFQLSVPLYRNILAVWSSAPVTQPLFPNLQHLGYEHFIPEDFALVPLVMGPSLTSLDIEVHPLGFPDLGLLASALQSCSYIRSFGLYGYRGDDQQVVAVSDILSGLTLLKKLRCDQLTDAALLKIFDMSSLRDIRIEISPHQSRLFTAQREFGRHTYPLSARLLSHRAYSMFLSPKRLRKDNCPIFSSATALLRDHSTLSSLRLHVKGDRDVRHRATIPLTTLTSLQRFVNLRELDIQVGYAYEFTDTNIKELVTAWPELETLYINKGIGWHSPSSITLSGLFAVTSTCSKLRNLCLCIDAVMLDALPDRILPQSQVLENLFLEDSTLQQPAAVALLLASAFPALKQVIAWDSETLLQTAGRENYQKLWQTVSASIPSYRWIMEGHWRALAAAQAS</sequence>
<dbReference type="HOGENOM" id="CLU_021164_0_2_1"/>
<reference evidence="1 2" key="1">
    <citation type="submission" date="2014-04" db="EMBL/GenBank/DDBJ databases">
        <title>Evolutionary Origins and Diversification of the Mycorrhizal Mutualists.</title>
        <authorList>
            <consortium name="DOE Joint Genome Institute"/>
            <consortium name="Mycorrhizal Genomics Consortium"/>
            <person name="Kohler A."/>
            <person name="Kuo A."/>
            <person name="Nagy L.G."/>
            <person name="Floudas D."/>
            <person name="Copeland A."/>
            <person name="Barry K.W."/>
            <person name="Cichocki N."/>
            <person name="Veneault-Fourrey C."/>
            <person name="LaButti K."/>
            <person name="Lindquist E.A."/>
            <person name="Lipzen A."/>
            <person name="Lundell T."/>
            <person name="Morin E."/>
            <person name="Murat C."/>
            <person name="Riley R."/>
            <person name="Ohm R."/>
            <person name="Sun H."/>
            <person name="Tunlid A."/>
            <person name="Henrissat B."/>
            <person name="Grigoriev I.V."/>
            <person name="Hibbett D.S."/>
            <person name="Martin F."/>
        </authorList>
    </citation>
    <scope>NUCLEOTIDE SEQUENCE [LARGE SCALE GENOMIC DNA]</scope>
    <source>
        <strain evidence="1 2">MD-312</strain>
    </source>
</reference>
<gene>
    <name evidence="1" type="ORF">HYDPIDRAFT_30843</name>
</gene>
<keyword evidence="2" id="KW-1185">Reference proteome</keyword>
<proteinExistence type="predicted"/>
<accession>A0A0C9V8J9</accession>
<dbReference type="InterPro" id="IPR032675">
    <property type="entry name" value="LRR_dom_sf"/>
</dbReference>
<dbReference type="EMBL" id="KN839858">
    <property type="protein sequence ID" value="KIJ62024.1"/>
    <property type="molecule type" value="Genomic_DNA"/>
</dbReference>